<reference evidence="8" key="1">
    <citation type="submission" date="2019-06" db="EMBL/GenBank/DDBJ databases">
        <authorList>
            <consortium name="Wellcome Sanger Institute Data Sharing"/>
        </authorList>
    </citation>
    <scope>NUCLEOTIDE SEQUENCE [LARGE SCALE GENOMIC DNA]</scope>
</reference>
<evidence type="ECO:0000313" key="8">
    <source>
        <dbReference type="Ensembl" id="ENSMMDP00005005719.1"/>
    </source>
</evidence>
<sequence>AMASQIPLSLLLFSAETVDVSVINKKTWKQDQAIVLFDAVASTSFNTEELSPSVLQGFSCSSIQGLTTRRIQSLVFASRNRQGRAKVVFKETQLTCMYNLLRGNLSQKFTDYPSDMLLYFGDNNVDTSNCRSYFTALGAADFTVLSSVLNRESLLLNNARSCLGISGVSLSRNNVEVLGNMACTLQSSYIESSDPLILEKLKACKNFSGSQVTAMETLLLSGKTPTYLRIYKQLLFKCLPLSFFFKQTVKKRFLKSFMPQLRREKVQKRKLKALFKQISVVRTKRGAGCTVGNITHVTISDPSFPFGYDSTQFDLCLDVPVVKNNLNTITEKVDDDDFQKVILVKLNQAYPSSIPDEQVQLLRSVSRVALLNDIFKWNVTRIDTLAALMDSNDGPWAAAESKEIITKYLSVSGNSLGSSELNAIGSNLCSLNTSTLRTITPDSIRNANPVDVASCSAEQKRVLYEIRNSSLSSQSASPTAYYHLISPYLGKNECCLLALSVFCTLSDKTPL</sequence>
<evidence type="ECO:0000256" key="4">
    <source>
        <dbReference type="ARBA" id="ARBA00022889"/>
    </source>
</evidence>
<dbReference type="GO" id="GO:0009986">
    <property type="term" value="C:cell surface"/>
    <property type="evidence" value="ECO:0007669"/>
    <property type="project" value="TreeGrafter"/>
</dbReference>
<proteinExistence type="inferred from homology"/>
<feature type="signal peptide" evidence="7">
    <location>
        <begin position="1"/>
        <end position="20"/>
    </location>
</feature>
<evidence type="ECO:0000256" key="1">
    <source>
        <dbReference type="ARBA" id="ARBA00004370"/>
    </source>
</evidence>
<reference evidence="8" key="3">
    <citation type="submission" date="2025-09" db="UniProtKB">
        <authorList>
            <consortium name="Ensembl"/>
        </authorList>
    </citation>
    <scope>IDENTIFICATION</scope>
</reference>
<comment type="similarity">
    <text evidence="2">Belongs to the mesothelin family.</text>
</comment>
<organism evidence="8 9">
    <name type="scientific">Myripristis murdjan</name>
    <name type="common">pinecone soldierfish</name>
    <dbReference type="NCBI Taxonomy" id="586833"/>
    <lineage>
        <taxon>Eukaryota</taxon>
        <taxon>Metazoa</taxon>
        <taxon>Chordata</taxon>
        <taxon>Craniata</taxon>
        <taxon>Vertebrata</taxon>
        <taxon>Euteleostomi</taxon>
        <taxon>Actinopterygii</taxon>
        <taxon>Neopterygii</taxon>
        <taxon>Teleostei</taxon>
        <taxon>Neoteleostei</taxon>
        <taxon>Acanthomorphata</taxon>
        <taxon>Holocentriformes</taxon>
        <taxon>Holocentridae</taxon>
        <taxon>Myripristis</taxon>
    </lineage>
</organism>
<name>A0A667WZ22_9TELE</name>
<dbReference type="AlphaFoldDB" id="A0A667WZ22"/>
<dbReference type="Proteomes" id="UP000472263">
    <property type="component" value="Chromosome 22"/>
</dbReference>
<evidence type="ECO:0000256" key="3">
    <source>
        <dbReference type="ARBA" id="ARBA00022729"/>
    </source>
</evidence>
<dbReference type="InParanoid" id="A0A667WZ22"/>
<feature type="chain" id="PRO_5025333627" evidence="7">
    <location>
        <begin position="21"/>
        <end position="511"/>
    </location>
</feature>
<evidence type="ECO:0000256" key="6">
    <source>
        <dbReference type="ARBA" id="ARBA00023180"/>
    </source>
</evidence>
<dbReference type="PANTHER" id="PTHR23412:SF6">
    <property type="entry name" value="MESOTHELIN"/>
    <property type="match status" value="1"/>
</dbReference>
<evidence type="ECO:0000256" key="2">
    <source>
        <dbReference type="ARBA" id="ARBA00011016"/>
    </source>
</evidence>
<dbReference type="GeneTree" id="ENSGT00950000182957"/>
<dbReference type="GO" id="GO:0007160">
    <property type="term" value="P:cell-matrix adhesion"/>
    <property type="evidence" value="ECO:0007669"/>
    <property type="project" value="TreeGrafter"/>
</dbReference>
<reference evidence="8" key="2">
    <citation type="submission" date="2025-08" db="UniProtKB">
        <authorList>
            <consortium name="Ensembl"/>
        </authorList>
    </citation>
    <scope>IDENTIFICATION</scope>
</reference>
<keyword evidence="6" id="KW-0325">Glycoprotein</keyword>
<keyword evidence="3 7" id="KW-0732">Signal</keyword>
<keyword evidence="5" id="KW-0472">Membrane</keyword>
<dbReference type="Ensembl" id="ENSMMDT00005005871.1">
    <property type="protein sequence ID" value="ENSMMDP00005005719.1"/>
    <property type="gene ID" value="ENSMMDG00005003188.1"/>
</dbReference>
<evidence type="ECO:0000256" key="7">
    <source>
        <dbReference type="SAM" id="SignalP"/>
    </source>
</evidence>
<dbReference type="PANTHER" id="PTHR23412">
    <property type="entry name" value="STEREOCILIN RELATED"/>
    <property type="match status" value="1"/>
</dbReference>
<keyword evidence="4" id="KW-0130">Cell adhesion</keyword>
<dbReference type="InterPro" id="IPR026664">
    <property type="entry name" value="Stereocilin-rel"/>
</dbReference>
<comment type="subcellular location">
    <subcellularLocation>
        <location evidence="1">Membrane</location>
    </subcellularLocation>
</comment>
<dbReference type="Pfam" id="PF06060">
    <property type="entry name" value="Mesothelin"/>
    <property type="match status" value="1"/>
</dbReference>
<protein>
    <submittedName>
        <fullName evidence="8">Si:ch211-188p14.4</fullName>
    </submittedName>
</protein>
<dbReference type="InterPro" id="IPR010335">
    <property type="entry name" value="Mesothelin"/>
</dbReference>
<dbReference type="GO" id="GO:0016020">
    <property type="term" value="C:membrane"/>
    <property type="evidence" value="ECO:0007669"/>
    <property type="project" value="UniProtKB-SubCell"/>
</dbReference>
<evidence type="ECO:0000256" key="5">
    <source>
        <dbReference type="ARBA" id="ARBA00023136"/>
    </source>
</evidence>
<keyword evidence="9" id="KW-1185">Reference proteome</keyword>
<accession>A0A667WZ22</accession>
<evidence type="ECO:0000313" key="9">
    <source>
        <dbReference type="Proteomes" id="UP000472263"/>
    </source>
</evidence>